<evidence type="ECO:0000256" key="1">
    <source>
        <dbReference type="ARBA" id="ARBA00010333"/>
    </source>
</evidence>
<dbReference type="Pfam" id="PF00497">
    <property type="entry name" value="SBP_bac_3"/>
    <property type="match status" value="1"/>
</dbReference>
<keyword evidence="2" id="KW-0813">Transport</keyword>
<gene>
    <name evidence="7" type="ORF">ODI_03868</name>
    <name evidence="8" type="ORF">ODI_R2558</name>
</gene>
<dbReference type="PANTHER" id="PTHR30085:SF6">
    <property type="entry name" value="ABC TRANSPORTER GLUTAMINE-BINDING PROTEIN GLNH"/>
    <property type="match status" value="1"/>
</dbReference>
<name>A0A1C3K6W9_9BURK</name>
<evidence type="ECO:0000256" key="5">
    <source>
        <dbReference type="SAM" id="SignalP"/>
    </source>
</evidence>
<feature type="domain" description="Solute-binding protein family 3/N-terminal" evidence="6">
    <location>
        <begin position="45"/>
        <end position="269"/>
    </location>
</feature>
<dbReference type="AlphaFoldDB" id="A0A1C3K6W9"/>
<dbReference type="PANTHER" id="PTHR30085">
    <property type="entry name" value="AMINO ACID ABC TRANSPORTER PERMEASE"/>
    <property type="match status" value="1"/>
</dbReference>
<evidence type="ECO:0000313" key="8">
    <source>
        <dbReference type="EMBL" id="SOE50177.1"/>
    </source>
</evidence>
<dbReference type="PROSITE" id="PS01039">
    <property type="entry name" value="SBP_BACTERIAL_3"/>
    <property type="match status" value="1"/>
</dbReference>
<dbReference type="Gene3D" id="3.40.190.10">
    <property type="entry name" value="Periplasmic binding protein-like II"/>
    <property type="match status" value="2"/>
</dbReference>
<feature type="signal peptide" evidence="5">
    <location>
        <begin position="1"/>
        <end position="34"/>
    </location>
</feature>
<reference evidence="7 9" key="1">
    <citation type="submission" date="2016-06" db="EMBL/GenBank/DDBJ databases">
        <authorList>
            <person name="Kjaerup R.B."/>
            <person name="Dalgaard T.S."/>
            <person name="Juul-Madsen H.R."/>
        </authorList>
    </citation>
    <scope>NUCLEOTIDE SEQUENCE [LARGE SCALE GENOMIC DNA]</scope>
    <source>
        <strain evidence="7">Orrdi1</strain>
    </source>
</reference>
<dbReference type="CDD" id="cd13689">
    <property type="entry name" value="PBP2_BsGlnH"/>
    <property type="match status" value="1"/>
</dbReference>
<comment type="similarity">
    <text evidence="1 4">Belongs to the bacterial solute-binding protein 3 family.</text>
</comment>
<evidence type="ECO:0000256" key="4">
    <source>
        <dbReference type="RuleBase" id="RU003744"/>
    </source>
</evidence>
<dbReference type="EMBL" id="FLRC01000053">
    <property type="protein sequence ID" value="SBT27281.1"/>
    <property type="molecule type" value="Genomic_DNA"/>
</dbReference>
<dbReference type="SMART" id="SM00062">
    <property type="entry name" value="PBPb"/>
    <property type="match status" value="1"/>
</dbReference>
<feature type="chain" id="PRO_5015062728" evidence="5">
    <location>
        <begin position="35"/>
        <end position="285"/>
    </location>
</feature>
<dbReference type="InterPro" id="IPR051455">
    <property type="entry name" value="Bact_solute-bind_prot3"/>
</dbReference>
<protein>
    <submittedName>
        <fullName evidence="7">Probable solute-binding protein</fullName>
    </submittedName>
</protein>
<keyword evidence="9" id="KW-1185">Reference proteome</keyword>
<organism evidence="7 9">
    <name type="scientific">Orrella dioscoreae</name>
    <dbReference type="NCBI Taxonomy" id="1851544"/>
    <lineage>
        <taxon>Bacteria</taxon>
        <taxon>Pseudomonadati</taxon>
        <taxon>Pseudomonadota</taxon>
        <taxon>Betaproteobacteria</taxon>
        <taxon>Burkholderiales</taxon>
        <taxon>Alcaligenaceae</taxon>
        <taxon>Orrella</taxon>
    </lineage>
</organism>
<dbReference type="KEGG" id="odi:ODI_R2558"/>
<evidence type="ECO:0000256" key="2">
    <source>
        <dbReference type="ARBA" id="ARBA00022448"/>
    </source>
</evidence>
<evidence type="ECO:0000313" key="7">
    <source>
        <dbReference type="EMBL" id="SBT27281.1"/>
    </source>
</evidence>
<evidence type="ECO:0000259" key="6">
    <source>
        <dbReference type="SMART" id="SM00062"/>
    </source>
</evidence>
<dbReference type="GO" id="GO:0030288">
    <property type="term" value="C:outer membrane-bounded periplasmic space"/>
    <property type="evidence" value="ECO:0007669"/>
    <property type="project" value="TreeGrafter"/>
</dbReference>
<reference evidence="8 9" key="2">
    <citation type="submission" date="2017-08" db="EMBL/GenBank/DDBJ databases">
        <authorList>
            <person name="de Groot N.N."/>
        </authorList>
    </citation>
    <scope>NUCLEOTIDE SEQUENCE [LARGE SCALE GENOMIC DNA]</scope>
    <source>
        <strain evidence="8">Orrdi1</strain>
    </source>
</reference>
<accession>A0A1C3K6W9</accession>
<evidence type="ECO:0000256" key="3">
    <source>
        <dbReference type="ARBA" id="ARBA00022729"/>
    </source>
</evidence>
<dbReference type="InterPro" id="IPR018313">
    <property type="entry name" value="SBP_3_CS"/>
</dbReference>
<dbReference type="STRING" id="1851544.ODI_03868"/>
<dbReference type="GO" id="GO:0005576">
    <property type="term" value="C:extracellular region"/>
    <property type="evidence" value="ECO:0007669"/>
    <property type="project" value="TreeGrafter"/>
</dbReference>
<dbReference type="Proteomes" id="UP000078558">
    <property type="component" value="Chromosome I"/>
</dbReference>
<evidence type="ECO:0000313" key="9">
    <source>
        <dbReference type="Proteomes" id="UP000078558"/>
    </source>
</evidence>
<dbReference type="EMBL" id="LT907988">
    <property type="protein sequence ID" value="SOE50177.1"/>
    <property type="molecule type" value="Genomic_DNA"/>
</dbReference>
<dbReference type="SUPFAM" id="SSF53850">
    <property type="entry name" value="Periplasmic binding protein-like II"/>
    <property type="match status" value="1"/>
</dbReference>
<keyword evidence="3 5" id="KW-0732">Signal</keyword>
<dbReference type="InterPro" id="IPR001638">
    <property type="entry name" value="Solute-binding_3/MltF_N"/>
</dbReference>
<dbReference type="GO" id="GO:0006865">
    <property type="term" value="P:amino acid transport"/>
    <property type="evidence" value="ECO:0007669"/>
    <property type="project" value="TreeGrafter"/>
</dbReference>
<proteinExistence type="inferred from homology"/>
<sequence length="285" mass="30615">MFFSFNKGKTMKKILSVSGAVLALATVLPGAAQADQLQDIKSRGKFICGTLGTAEPFSFQDSKTRAVVGYEVDLCKKIADSLGVPMELKLIAVEARIPELVAGRVDVVAANLGWSPARAEQIDFSHQHFVSPQKVLAREADAGLTSPADLRGKRVSATAGSSSEQGARTHIPDVNAISFKDPPSAFMALQQRKVDGFVASELMLAKFRTQAAGGPVPVKILEPALFIEPWGVGVRKGEKALLDHVNKVLDGLQASGEIDPIFNKWLGSDSPYKMKRDFKIEAIKG</sequence>